<dbReference type="GO" id="GO:0006310">
    <property type="term" value="P:DNA recombination"/>
    <property type="evidence" value="ECO:0007669"/>
    <property type="project" value="UniProtKB-KW"/>
</dbReference>
<dbReference type="SUPFAM" id="SSF56349">
    <property type="entry name" value="DNA breaking-rejoining enzymes"/>
    <property type="match status" value="1"/>
</dbReference>
<dbReference type="AlphaFoldDB" id="A0A8H7VA75"/>
<dbReference type="SUPFAM" id="SSF47823">
    <property type="entry name" value="lambda integrase-like, N-terminal domain"/>
    <property type="match status" value="1"/>
</dbReference>
<dbReference type="PANTHER" id="PTHR35617:SF3">
    <property type="entry name" value="CORE-BINDING (CB) DOMAIN-CONTAINING PROTEIN"/>
    <property type="match status" value="1"/>
</dbReference>
<sequence>MEGLDHAAITQLTAYATDTTPTNRSYRRGQQLFCQWAFDHDIDINNFSRSDLLNFLTAARSNNYSLNTLKLFKSAILKFHHHPAQFHNDVDIVSLFKKFAIDSPPVPLGKPPIDLSPTFKYIIDIYSQAALQLKLANHRAAFLLGITGLLRPSDLHRIKLQQCSISQSGCLTLVISHPKERRGGRPIIKHITIHPHCTQQLFCPVHAFKILCDHPQACNHRPPDILFVDCNKPQIPVQLQTISKWLINLVRRSTDIRPTPSVRSLGTDLAIKNGIPLDDVVTLGNWSSAALVENHYCRERLTQTNATHFILTSNAVQDI</sequence>
<keyword evidence="2" id="KW-0233">DNA recombination</keyword>
<name>A0A8H7VA75_9FUNG</name>
<comment type="caution">
    <text evidence="4">The sequence shown here is derived from an EMBL/GenBank/DDBJ whole genome shotgun (WGS) entry which is preliminary data.</text>
</comment>
<keyword evidence="1" id="KW-0238">DNA-binding</keyword>
<dbReference type="EMBL" id="JAEPRB010000708">
    <property type="protein sequence ID" value="KAG2212975.1"/>
    <property type="molecule type" value="Genomic_DNA"/>
</dbReference>
<evidence type="ECO:0000259" key="3">
    <source>
        <dbReference type="Pfam" id="PF02899"/>
    </source>
</evidence>
<feature type="domain" description="Integrase SAM-like N-terminal" evidence="3">
    <location>
        <begin position="22"/>
        <end position="81"/>
    </location>
</feature>
<dbReference type="InterPro" id="IPR004107">
    <property type="entry name" value="Integrase_SAM-like_N"/>
</dbReference>
<protein>
    <recommendedName>
        <fullName evidence="3">Integrase SAM-like N-terminal domain-containing protein</fullName>
    </recommendedName>
</protein>
<dbReference type="Proteomes" id="UP000646827">
    <property type="component" value="Unassembled WGS sequence"/>
</dbReference>
<evidence type="ECO:0000313" key="5">
    <source>
        <dbReference type="Proteomes" id="UP000646827"/>
    </source>
</evidence>
<dbReference type="GO" id="GO:0015074">
    <property type="term" value="P:DNA integration"/>
    <property type="evidence" value="ECO:0007669"/>
    <property type="project" value="InterPro"/>
</dbReference>
<gene>
    <name evidence="4" type="ORF">INT45_013284</name>
</gene>
<dbReference type="OrthoDB" id="5588333at2759"/>
<dbReference type="Pfam" id="PF02899">
    <property type="entry name" value="Phage_int_SAM_1"/>
    <property type="match status" value="1"/>
</dbReference>
<evidence type="ECO:0000256" key="2">
    <source>
        <dbReference type="ARBA" id="ARBA00023172"/>
    </source>
</evidence>
<organism evidence="4 5">
    <name type="scientific">Circinella minor</name>
    <dbReference type="NCBI Taxonomy" id="1195481"/>
    <lineage>
        <taxon>Eukaryota</taxon>
        <taxon>Fungi</taxon>
        <taxon>Fungi incertae sedis</taxon>
        <taxon>Mucoromycota</taxon>
        <taxon>Mucoromycotina</taxon>
        <taxon>Mucoromycetes</taxon>
        <taxon>Mucorales</taxon>
        <taxon>Lichtheimiaceae</taxon>
        <taxon>Circinella</taxon>
    </lineage>
</organism>
<dbReference type="GO" id="GO:0003677">
    <property type="term" value="F:DNA binding"/>
    <property type="evidence" value="ECO:0007669"/>
    <property type="project" value="UniProtKB-KW"/>
</dbReference>
<accession>A0A8H7VA75</accession>
<evidence type="ECO:0000256" key="1">
    <source>
        <dbReference type="ARBA" id="ARBA00023125"/>
    </source>
</evidence>
<dbReference type="InterPro" id="IPR010998">
    <property type="entry name" value="Integrase_recombinase_N"/>
</dbReference>
<dbReference type="InterPro" id="IPR011010">
    <property type="entry name" value="DNA_brk_join_enz"/>
</dbReference>
<dbReference type="Gene3D" id="1.10.150.130">
    <property type="match status" value="1"/>
</dbReference>
<proteinExistence type="predicted"/>
<dbReference type="PANTHER" id="PTHR35617">
    <property type="entry name" value="PHAGE_INTEGRASE DOMAIN-CONTAINING PROTEIN"/>
    <property type="match status" value="1"/>
</dbReference>
<keyword evidence="5" id="KW-1185">Reference proteome</keyword>
<reference evidence="4 5" key="1">
    <citation type="submission" date="2020-12" db="EMBL/GenBank/DDBJ databases">
        <title>Metabolic potential, ecology and presence of endohyphal bacteria is reflected in genomic diversity of Mucoromycotina.</title>
        <authorList>
            <person name="Muszewska A."/>
            <person name="Okrasinska A."/>
            <person name="Steczkiewicz K."/>
            <person name="Drgas O."/>
            <person name="Orlowska M."/>
            <person name="Perlinska-Lenart U."/>
            <person name="Aleksandrzak-Piekarczyk T."/>
            <person name="Szatraj K."/>
            <person name="Zielenkiewicz U."/>
            <person name="Pilsyk S."/>
            <person name="Malc E."/>
            <person name="Mieczkowski P."/>
            <person name="Kruszewska J.S."/>
            <person name="Biernat P."/>
            <person name="Pawlowska J."/>
        </authorList>
    </citation>
    <scope>NUCLEOTIDE SEQUENCE [LARGE SCALE GENOMIC DNA]</scope>
    <source>
        <strain evidence="4 5">CBS 142.35</strain>
    </source>
</reference>
<dbReference type="Gene3D" id="1.10.443.10">
    <property type="entry name" value="Intergrase catalytic core"/>
    <property type="match status" value="1"/>
</dbReference>
<evidence type="ECO:0000313" key="4">
    <source>
        <dbReference type="EMBL" id="KAG2212975.1"/>
    </source>
</evidence>
<dbReference type="InterPro" id="IPR013762">
    <property type="entry name" value="Integrase-like_cat_sf"/>
</dbReference>